<dbReference type="InterPro" id="IPR025983">
    <property type="entry name" value="Cys_rich_CPCC"/>
</dbReference>
<accession>A0ABR7WNG7</accession>
<protein>
    <recommendedName>
        <fullName evidence="1">Cysteine-rich CPCC domain-containing protein</fullName>
    </recommendedName>
</protein>
<organism evidence="2 3">
    <name type="scientific">Mucilaginibacter pankratovii</name>
    <dbReference type="NCBI Taxonomy" id="2772110"/>
    <lineage>
        <taxon>Bacteria</taxon>
        <taxon>Pseudomonadati</taxon>
        <taxon>Bacteroidota</taxon>
        <taxon>Sphingobacteriia</taxon>
        <taxon>Sphingobacteriales</taxon>
        <taxon>Sphingobacteriaceae</taxon>
        <taxon>Mucilaginibacter</taxon>
    </lineage>
</organism>
<evidence type="ECO:0000313" key="3">
    <source>
        <dbReference type="Proteomes" id="UP000606600"/>
    </source>
</evidence>
<evidence type="ECO:0000259" key="1">
    <source>
        <dbReference type="Pfam" id="PF14206"/>
    </source>
</evidence>
<sequence length="141" mass="16127">MAAYSKNVKSESSLDDDVALEVLHFHIRKYIEHQFKSYSTSYLTAVLSGYLTIPICIIGKPSKLLPCFCCGYKTLDKRGEYDICAVCFWEDDGSKDIEEVSGPNHLTLCQAKENFSEFGVVEKRFQKVVHPDRMLQFEKTI</sequence>
<name>A0ABR7WNG7_9SPHI</name>
<comment type="caution">
    <text evidence="2">The sequence shown here is derived from an EMBL/GenBank/DDBJ whole genome shotgun (WGS) entry which is preliminary data.</text>
</comment>
<reference evidence="2 3" key="1">
    <citation type="submission" date="2020-09" db="EMBL/GenBank/DDBJ databases">
        <title>Novel species of Mucilaginibacter isolated from a glacier on the Tibetan Plateau.</title>
        <authorList>
            <person name="Liu Q."/>
            <person name="Xin Y.-H."/>
        </authorList>
    </citation>
    <scope>NUCLEOTIDE SEQUENCE [LARGE SCALE GENOMIC DNA]</scope>
    <source>
        <strain evidence="2 3">ZT4R22</strain>
    </source>
</reference>
<proteinExistence type="predicted"/>
<gene>
    <name evidence="2" type="ORF">IDJ77_08505</name>
</gene>
<dbReference type="EMBL" id="JACWMY010000004">
    <property type="protein sequence ID" value="MBD1363850.1"/>
    <property type="molecule type" value="Genomic_DNA"/>
</dbReference>
<keyword evidence="3" id="KW-1185">Reference proteome</keyword>
<dbReference type="Proteomes" id="UP000606600">
    <property type="component" value="Unassembled WGS sequence"/>
</dbReference>
<dbReference type="Pfam" id="PF14206">
    <property type="entry name" value="Cys_rich_CPCC"/>
    <property type="match status" value="1"/>
</dbReference>
<feature type="domain" description="Cysteine-rich CPCC" evidence="1">
    <location>
        <begin position="66"/>
        <end position="131"/>
    </location>
</feature>
<evidence type="ECO:0000313" key="2">
    <source>
        <dbReference type="EMBL" id="MBD1363850.1"/>
    </source>
</evidence>